<dbReference type="CDD" id="cd22160">
    <property type="entry name" value="F-box_AtFBL13-like"/>
    <property type="match status" value="1"/>
</dbReference>
<feature type="domain" description="F-box" evidence="1">
    <location>
        <begin position="25"/>
        <end position="74"/>
    </location>
</feature>
<dbReference type="OMA" id="CEIHRIN"/>
<dbReference type="InterPro" id="IPR001810">
    <property type="entry name" value="F-box_dom"/>
</dbReference>
<dbReference type="InterPro" id="IPR055411">
    <property type="entry name" value="LRR_FXL15/At3g58940/PEG3-like"/>
</dbReference>
<dbReference type="Pfam" id="PF00646">
    <property type="entry name" value="F-box"/>
    <property type="match status" value="1"/>
</dbReference>
<dbReference type="InParanoid" id="A0A7N2R5K4"/>
<gene>
    <name evidence="2" type="primary">LOC115988394</name>
</gene>
<dbReference type="InterPro" id="IPR006566">
    <property type="entry name" value="FBD"/>
</dbReference>
<dbReference type="SMART" id="SM00256">
    <property type="entry name" value="FBOX"/>
    <property type="match status" value="1"/>
</dbReference>
<dbReference type="PANTHER" id="PTHR31900">
    <property type="entry name" value="F-BOX/RNI SUPERFAMILY PROTEIN-RELATED"/>
    <property type="match status" value="1"/>
</dbReference>
<reference evidence="2" key="2">
    <citation type="submission" date="2021-01" db="UniProtKB">
        <authorList>
            <consortium name="EnsemblPlants"/>
        </authorList>
    </citation>
    <scope>IDENTIFICATION</scope>
</reference>
<evidence type="ECO:0000313" key="2">
    <source>
        <dbReference type="EnsemblPlants" id="QL05p074536:mrna"/>
    </source>
</evidence>
<dbReference type="Proteomes" id="UP000594261">
    <property type="component" value="Chromosome 5"/>
</dbReference>
<protein>
    <recommendedName>
        <fullName evidence="1">F-box domain-containing protein</fullName>
    </recommendedName>
</protein>
<dbReference type="InterPro" id="IPR032675">
    <property type="entry name" value="LRR_dom_sf"/>
</dbReference>
<dbReference type="InterPro" id="IPR036047">
    <property type="entry name" value="F-box-like_dom_sf"/>
</dbReference>
<name>A0A7N2R5K4_QUELO</name>
<dbReference type="SUPFAM" id="SSF81383">
    <property type="entry name" value="F-box domain"/>
    <property type="match status" value="1"/>
</dbReference>
<reference evidence="2 3" key="1">
    <citation type="journal article" date="2016" name="G3 (Bethesda)">
        <title>First Draft Assembly and Annotation of the Genome of a California Endemic Oak Quercus lobata Nee (Fagaceae).</title>
        <authorList>
            <person name="Sork V.L."/>
            <person name="Fitz-Gibbon S.T."/>
            <person name="Puiu D."/>
            <person name="Crepeau M."/>
            <person name="Gugger P.F."/>
            <person name="Sherman R."/>
            <person name="Stevens K."/>
            <person name="Langley C.H."/>
            <person name="Pellegrini M."/>
            <person name="Salzberg S.L."/>
        </authorList>
    </citation>
    <scope>NUCLEOTIDE SEQUENCE [LARGE SCALE GENOMIC DNA]</scope>
    <source>
        <strain evidence="2 3">cv. SW786</strain>
    </source>
</reference>
<dbReference type="GeneID" id="115988394"/>
<dbReference type="SMART" id="SM00579">
    <property type="entry name" value="FBD"/>
    <property type="match status" value="1"/>
</dbReference>
<dbReference type="KEGG" id="qlo:115988394"/>
<dbReference type="Pfam" id="PF08387">
    <property type="entry name" value="FBD"/>
    <property type="match status" value="1"/>
</dbReference>
<keyword evidence="3" id="KW-1185">Reference proteome</keyword>
<dbReference type="OrthoDB" id="1298252at2759"/>
<accession>A0A7N2R5K4</accession>
<dbReference type="EnsemblPlants" id="QL05p074536:mrna">
    <property type="protein sequence ID" value="QL05p074536:mrna"/>
    <property type="gene ID" value="QL05p074536"/>
</dbReference>
<dbReference type="PANTHER" id="PTHR31900:SF30">
    <property type="entry name" value="SUPERFAMILY PROTEIN, PUTATIVE-RELATED"/>
    <property type="match status" value="1"/>
</dbReference>
<dbReference type="PROSITE" id="PS50181">
    <property type="entry name" value="FBOX"/>
    <property type="match status" value="1"/>
</dbReference>
<dbReference type="EMBL" id="LRBV02000005">
    <property type="status" value="NOT_ANNOTATED_CDS"/>
    <property type="molecule type" value="Genomic_DNA"/>
</dbReference>
<dbReference type="Gene3D" id="1.20.1280.50">
    <property type="match status" value="1"/>
</dbReference>
<proteinExistence type="predicted"/>
<dbReference type="RefSeq" id="XP_030967798.1">
    <property type="nucleotide sequence ID" value="XM_031111938.1"/>
</dbReference>
<dbReference type="SUPFAM" id="SSF52047">
    <property type="entry name" value="RNI-like"/>
    <property type="match status" value="1"/>
</dbReference>
<dbReference type="Gramene" id="QL05p074536:mrna">
    <property type="protein sequence ID" value="QL05p074536:mrna"/>
    <property type="gene ID" value="QL05p074536"/>
</dbReference>
<sequence length="471" mass="53584">MDVSFELKNVKKIKFRKKQNAIKSRNGIDNLPDAILEHILSYLSTKDAVRTSILSKRWQYLWTSIPKLEFYEEEPDRKTMLMNFVERALALRDSSNIKDFSLSCDVECEIHRINSWISAVVKHKVQVLYLGLANFQESLELTPRLFTCESLKELTLSMFHYLKLPTASVSFPSLKKLILMEVIFPDDNSTQQLFSGCPILEELFIIDCIWNNVKAVYIAPPMLRILHISDANENKDDLNADADGQNESNSCQVKIFGNSLESFSFSGDHLNDFCLLNSSSVVDASIEVFQRDDEDFYVDVQDAHRLYKLLDGLGNVEKLRLQVSSLEVLNYAEELFPLLPVFNNLTSLTLGSELPIEFSRLLTMLRNSPCLDFLELAMGITYHGIFDSILDRMPSCLVTHLKTINIFGLSGDEKEIHAIKILLKIASVLKRISISFDAFDFECSGDIMKLKEISAQILSFPKGSSCSIFFC</sequence>
<evidence type="ECO:0000313" key="3">
    <source>
        <dbReference type="Proteomes" id="UP000594261"/>
    </source>
</evidence>
<evidence type="ECO:0000259" key="1">
    <source>
        <dbReference type="PROSITE" id="PS50181"/>
    </source>
</evidence>
<dbReference type="Gene3D" id="3.80.10.10">
    <property type="entry name" value="Ribonuclease Inhibitor"/>
    <property type="match status" value="1"/>
</dbReference>
<dbReference type="AlphaFoldDB" id="A0A7N2R5K4"/>
<dbReference type="InterPro" id="IPR053781">
    <property type="entry name" value="F-box_AtFBL13-like"/>
</dbReference>
<dbReference type="InterPro" id="IPR050232">
    <property type="entry name" value="FBL13/AtMIF1-like"/>
</dbReference>
<dbReference type="FunCoup" id="A0A7N2R5K4">
    <property type="interactions" value="3027"/>
</dbReference>
<organism evidence="2 3">
    <name type="scientific">Quercus lobata</name>
    <name type="common">Valley oak</name>
    <dbReference type="NCBI Taxonomy" id="97700"/>
    <lineage>
        <taxon>Eukaryota</taxon>
        <taxon>Viridiplantae</taxon>
        <taxon>Streptophyta</taxon>
        <taxon>Embryophyta</taxon>
        <taxon>Tracheophyta</taxon>
        <taxon>Spermatophyta</taxon>
        <taxon>Magnoliopsida</taxon>
        <taxon>eudicotyledons</taxon>
        <taxon>Gunneridae</taxon>
        <taxon>Pentapetalae</taxon>
        <taxon>rosids</taxon>
        <taxon>fabids</taxon>
        <taxon>Fagales</taxon>
        <taxon>Fagaceae</taxon>
        <taxon>Quercus</taxon>
    </lineage>
</organism>
<dbReference type="Pfam" id="PF24758">
    <property type="entry name" value="LRR_At5g56370"/>
    <property type="match status" value="1"/>
</dbReference>